<dbReference type="EMBL" id="QRYT01000141">
    <property type="protein sequence ID" value="RGV01838.1"/>
    <property type="molecule type" value="Genomic_DNA"/>
</dbReference>
<evidence type="ECO:0000313" key="3">
    <source>
        <dbReference type="EMBL" id="KAB5427544.1"/>
    </source>
</evidence>
<proteinExistence type="predicted"/>
<evidence type="ECO:0000313" key="4">
    <source>
        <dbReference type="EMBL" id="KAB6476705.1"/>
    </source>
</evidence>
<keyword evidence="1" id="KW-0812">Transmembrane</keyword>
<dbReference type="Proteomes" id="UP000437431">
    <property type="component" value="Unassembled WGS sequence"/>
</dbReference>
<evidence type="ECO:0000313" key="10">
    <source>
        <dbReference type="EMBL" id="RGW48710.1"/>
    </source>
</evidence>
<dbReference type="EMBL" id="WCZM01000086">
    <property type="protein sequence ID" value="KAB3561338.1"/>
    <property type="molecule type" value="Genomic_DNA"/>
</dbReference>
<evidence type="ECO:0000313" key="8">
    <source>
        <dbReference type="EMBL" id="RGM47840.1"/>
    </source>
</evidence>
<dbReference type="Proteomes" id="UP000433382">
    <property type="component" value="Unassembled WGS sequence"/>
</dbReference>
<dbReference type="Proteomes" id="UP000261003">
    <property type="component" value="Unassembled WGS sequence"/>
</dbReference>
<evidence type="ECO:0000313" key="20">
    <source>
        <dbReference type="Proteomes" id="UP000462885"/>
    </source>
</evidence>
<dbReference type="Proteomes" id="UP000462015">
    <property type="component" value="Unassembled WGS sequence"/>
</dbReference>
<evidence type="ECO:0000313" key="19">
    <source>
        <dbReference type="Proteomes" id="UP000462015"/>
    </source>
</evidence>
<name>A0A396B7E7_PHOVU</name>
<evidence type="ECO:0000313" key="21">
    <source>
        <dbReference type="Proteomes" id="UP000468344"/>
    </source>
</evidence>
<evidence type="ECO:0000313" key="11">
    <source>
        <dbReference type="EMBL" id="RHH74772.1"/>
    </source>
</evidence>
<dbReference type="EMBL" id="WDBY01000025">
    <property type="protein sequence ID" value="KAB6476705.1"/>
    <property type="molecule type" value="Genomic_DNA"/>
</dbReference>
<accession>A0A396B7E7</accession>
<dbReference type="EMBL" id="WCIF01000085">
    <property type="protein sequence ID" value="KAB5427544.1"/>
    <property type="molecule type" value="Genomic_DNA"/>
</dbReference>
<evidence type="ECO:0000313" key="18">
    <source>
        <dbReference type="Proteomes" id="UP000460950"/>
    </source>
</evidence>
<reference evidence="7 18" key="3">
    <citation type="submission" date="2019-09" db="EMBL/GenBank/DDBJ databases">
        <title>In-depth cultivation of the pig gut microbiome towards novel bacterial diversity and tailored functional studies.</title>
        <authorList>
            <person name="Wylensek D."/>
            <person name="Hitch T.C.A."/>
            <person name="Clavel T."/>
        </authorList>
    </citation>
    <scope>NUCLEOTIDE SEQUENCE [LARGE SCALE GENOMIC DNA]</scope>
    <source>
        <strain evidence="7 18">WCA-389-WT-3C</strain>
    </source>
</reference>
<dbReference type="EMBL" id="QSTG01000002">
    <property type="protein sequence ID" value="RGM47840.1"/>
    <property type="molecule type" value="Genomic_DNA"/>
</dbReference>
<evidence type="ECO:0000313" key="12">
    <source>
        <dbReference type="Proteomes" id="UP000261003"/>
    </source>
</evidence>
<sequence>MEKFWYYALSALLVICLNGYILLLFSGKLENFILSIGTFVKKAMRKIKKYLKGKRHPLIRK</sequence>
<reference evidence="16 17" key="2">
    <citation type="journal article" date="2019" name="Nat. Med.">
        <title>A library of human gut bacterial isolates paired with longitudinal multiomics data enables mechanistic microbiome research.</title>
        <authorList>
            <person name="Poyet M."/>
            <person name="Groussin M."/>
            <person name="Gibbons S.M."/>
            <person name="Avila-Pacheco J."/>
            <person name="Jiang X."/>
            <person name="Kearney S.M."/>
            <person name="Perrotta A.R."/>
            <person name="Berdy B."/>
            <person name="Zhao S."/>
            <person name="Lieberman T.D."/>
            <person name="Swanson P.K."/>
            <person name="Smith M."/>
            <person name="Roesemann S."/>
            <person name="Alexander J.E."/>
            <person name="Rich S.A."/>
            <person name="Livny J."/>
            <person name="Vlamakis H."/>
            <person name="Clish C."/>
            <person name="Bullock K."/>
            <person name="Deik A."/>
            <person name="Scott J."/>
            <person name="Pierce K.A."/>
            <person name="Xavier R.J."/>
            <person name="Alm E.J."/>
        </authorList>
    </citation>
    <scope>NUCLEOTIDE SEQUENCE [LARGE SCALE GENOMIC DNA]</scope>
    <source>
        <strain evidence="5 17">BIOML-A111</strain>
        <strain evidence="4 21">BIOML-A140</strain>
        <strain evidence="2 16">BIOML-A73</strain>
        <strain evidence="6 19">BIOML-A98</strain>
    </source>
</reference>
<evidence type="ECO:0000313" key="15">
    <source>
        <dbReference type="Proteomes" id="UP000285469"/>
    </source>
</evidence>
<protein>
    <submittedName>
        <fullName evidence="8">Uncharacterized protein</fullName>
    </submittedName>
</protein>
<dbReference type="AlphaFoldDB" id="A0A396B7E7"/>
<evidence type="ECO:0000313" key="2">
    <source>
        <dbReference type="EMBL" id="KAB3561338.1"/>
    </source>
</evidence>
<reference evidence="12 13" key="1">
    <citation type="submission" date="2018-08" db="EMBL/GenBank/DDBJ databases">
        <title>A genome reference for cultivated species of the human gut microbiota.</title>
        <authorList>
            <person name="Zou Y."/>
            <person name="Xue W."/>
            <person name="Luo G."/>
        </authorList>
    </citation>
    <scope>NUCLEOTIDE SEQUENCE [LARGE SCALE GENOMIC DNA]</scope>
    <source>
        <strain evidence="10 15">AF12-25</strain>
        <strain evidence="9 14">AF14-8</strain>
        <strain evidence="11 13">AM16-6</strain>
        <strain evidence="8 12">OM08-13BH</strain>
    </source>
</reference>
<evidence type="ECO:0000313" key="14">
    <source>
        <dbReference type="Proteomes" id="UP000285379"/>
    </source>
</evidence>
<feature type="transmembrane region" description="Helical" evidence="1">
    <location>
        <begin position="6"/>
        <end position="25"/>
    </location>
</feature>
<dbReference type="Proteomes" id="UP000462885">
    <property type="component" value="Unassembled WGS sequence"/>
</dbReference>
<dbReference type="Proteomes" id="UP000285469">
    <property type="component" value="Unassembled WGS sequence"/>
</dbReference>
<evidence type="ECO:0000313" key="13">
    <source>
        <dbReference type="Proteomes" id="UP000283713"/>
    </source>
</evidence>
<organism evidence="8 12">
    <name type="scientific">Phocaeicola vulgatus</name>
    <name type="common">Bacteroides vulgatus</name>
    <dbReference type="NCBI Taxonomy" id="821"/>
    <lineage>
        <taxon>Bacteria</taxon>
        <taxon>Pseudomonadati</taxon>
        <taxon>Bacteroidota</taxon>
        <taxon>Bacteroidia</taxon>
        <taxon>Bacteroidales</taxon>
        <taxon>Bacteroidaceae</taxon>
        <taxon>Phocaeicola</taxon>
    </lineage>
</organism>
<evidence type="ECO:0000313" key="16">
    <source>
        <dbReference type="Proteomes" id="UP000433382"/>
    </source>
</evidence>
<dbReference type="RefSeq" id="WP_032939494.1">
    <property type="nucleotide sequence ID" value="NZ_DAWDOG010000030.1"/>
</dbReference>
<evidence type="ECO:0000313" key="17">
    <source>
        <dbReference type="Proteomes" id="UP000437431"/>
    </source>
</evidence>
<evidence type="ECO:0000313" key="5">
    <source>
        <dbReference type="EMBL" id="KAB6557846.1"/>
    </source>
</evidence>
<evidence type="ECO:0000313" key="7">
    <source>
        <dbReference type="EMBL" id="MSS49500.1"/>
    </source>
</evidence>
<dbReference type="Proteomes" id="UP000285379">
    <property type="component" value="Unassembled WGS sequence"/>
</dbReference>
<evidence type="ECO:0000313" key="6">
    <source>
        <dbReference type="EMBL" id="KAB6632855.1"/>
    </source>
</evidence>
<evidence type="ECO:0000256" key="1">
    <source>
        <dbReference type="SAM" id="Phobius"/>
    </source>
</evidence>
<dbReference type="Proteomes" id="UP000283713">
    <property type="component" value="Unassembled WGS sequence"/>
</dbReference>
<evidence type="ECO:0000313" key="9">
    <source>
        <dbReference type="EMBL" id="RGV01838.1"/>
    </source>
</evidence>
<dbReference type="EMBL" id="VULU01000029">
    <property type="protein sequence ID" value="MSS49500.1"/>
    <property type="molecule type" value="Genomic_DNA"/>
</dbReference>
<keyword evidence="1" id="KW-1133">Transmembrane helix</keyword>
<comment type="caution">
    <text evidence="8">The sequence shown here is derived from an EMBL/GenBank/DDBJ whole genome shotgun (WGS) entry which is preliminary data.</text>
</comment>
<dbReference type="EMBL" id="QSAI01000010">
    <property type="protein sequence ID" value="RGW48710.1"/>
    <property type="molecule type" value="Genomic_DNA"/>
</dbReference>
<dbReference type="EMBL" id="QRKA01000032">
    <property type="protein sequence ID" value="RHH74772.1"/>
    <property type="molecule type" value="Genomic_DNA"/>
</dbReference>
<dbReference type="Proteomes" id="UP000460950">
    <property type="component" value="Unassembled WGS sequence"/>
</dbReference>
<dbReference type="Proteomes" id="UP000468344">
    <property type="component" value="Unassembled WGS sequence"/>
</dbReference>
<dbReference type="EMBL" id="WDAY01000043">
    <property type="protein sequence ID" value="KAB6557846.1"/>
    <property type="molecule type" value="Genomic_DNA"/>
</dbReference>
<gene>
    <name evidence="11" type="ORF">DW193_18165</name>
    <name evidence="10" type="ORF">DWV70_06910</name>
    <name evidence="9" type="ORF">DWW27_24150</name>
    <name evidence="8" type="ORF">DXC16_01960</name>
    <name evidence="3" type="ORF">F9Z94_23340</name>
    <name evidence="7" type="ORF">FYJ30_14680</name>
    <name evidence="2" type="ORF">GAY01_23690</name>
    <name evidence="6" type="ORF">GAY12_15485</name>
    <name evidence="5" type="ORF">GAY79_16800</name>
    <name evidence="4" type="ORF">GAZ06_13235</name>
</gene>
<dbReference type="EMBL" id="WDAL01000032">
    <property type="protein sequence ID" value="KAB6632855.1"/>
    <property type="molecule type" value="Genomic_DNA"/>
</dbReference>
<reference evidence="3 20" key="4">
    <citation type="submission" date="2019-10" db="EMBL/GenBank/DDBJ databases">
        <title>Genome Sequence and Assembly of iSURF_14.</title>
        <authorList>
            <person name="Wucher B.R."/>
            <person name="Ruoff K.L."/>
            <person name="Price C.E."/>
            <person name="Valls R.R."/>
            <person name="O'Toole G.A."/>
        </authorList>
    </citation>
    <scope>NUCLEOTIDE SEQUENCE [LARGE SCALE GENOMIC DNA]</scope>
    <source>
        <strain evidence="3 20">ANK132K_3B</strain>
    </source>
</reference>
<keyword evidence="1" id="KW-0472">Membrane</keyword>